<dbReference type="InterPro" id="IPR058627">
    <property type="entry name" value="MdtA-like_C"/>
</dbReference>
<dbReference type="NCBIfam" id="TIGR01730">
    <property type="entry name" value="RND_mfp"/>
    <property type="match status" value="1"/>
</dbReference>
<dbReference type="PANTHER" id="PTHR30469">
    <property type="entry name" value="MULTIDRUG RESISTANCE PROTEIN MDTA"/>
    <property type="match status" value="1"/>
</dbReference>
<feature type="coiled-coil region" evidence="2">
    <location>
        <begin position="95"/>
        <end position="160"/>
    </location>
</feature>
<dbReference type="PANTHER" id="PTHR30469:SF15">
    <property type="entry name" value="HLYD FAMILY OF SECRETION PROTEINS"/>
    <property type="match status" value="1"/>
</dbReference>
<evidence type="ECO:0000313" key="5">
    <source>
        <dbReference type="EMBL" id="WMS85813.1"/>
    </source>
</evidence>
<evidence type="ECO:0000313" key="6">
    <source>
        <dbReference type="Proteomes" id="UP001239782"/>
    </source>
</evidence>
<feature type="signal peptide" evidence="3">
    <location>
        <begin position="1"/>
        <end position="23"/>
    </location>
</feature>
<comment type="similarity">
    <text evidence="1">Belongs to the membrane fusion protein (MFP) (TC 8.A.1) family.</text>
</comment>
<reference evidence="5 6" key="1">
    <citation type="submission" date="2023-08" db="EMBL/GenBank/DDBJ databases">
        <title>Pleionea litopenaei sp. nov., isolated from stomach of juvenile Litopenaeus vannamei.</title>
        <authorList>
            <person name="Rho A.M."/>
            <person name="Hwang C.Y."/>
        </authorList>
    </citation>
    <scope>NUCLEOTIDE SEQUENCE [LARGE SCALE GENOMIC DNA]</scope>
    <source>
        <strain evidence="5 6">HL-JVS1</strain>
    </source>
</reference>
<dbReference type="Gene3D" id="2.40.50.100">
    <property type="match status" value="1"/>
</dbReference>
<dbReference type="Proteomes" id="UP001239782">
    <property type="component" value="Chromosome"/>
</dbReference>
<dbReference type="GO" id="GO:0015562">
    <property type="term" value="F:efflux transmembrane transporter activity"/>
    <property type="evidence" value="ECO:0007669"/>
    <property type="project" value="TreeGrafter"/>
</dbReference>
<feature type="chain" id="PRO_5041224293" evidence="3">
    <location>
        <begin position="24"/>
        <end position="354"/>
    </location>
</feature>
<organism evidence="5 6">
    <name type="scientific">Pleionea litopenaei</name>
    <dbReference type="NCBI Taxonomy" id="3070815"/>
    <lineage>
        <taxon>Bacteria</taxon>
        <taxon>Pseudomonadati</taxon>
        <taxon>Pseudomonadota</taxon>
        <taxon>Gammaproteobacteria</taxon>
        <taxon>Oceanospirillales</taxon>
        <taxon>Pleioneaceae</taxon>
        <taxon>Pleionea</taxon>
    </lineage>
</organism>
<keyword evidence="6" id="KW-1185">Reference proteome</keyword>
<dbReference type="RefSeq" id="WP_309200966.1">
    <property type="nucleotide sequence ID" value="NZ_CP133548.1"/>
</dbReference>
<dbReference type="Gene3D" id="1.10.287.470">
    <property type="entry name" value="Helix hairpin bin"/>
    <property type="match status" value="1"/>
</dbReference>
<accession>A0AA51RQS0</accession>
<dbReference type="InterPro" id="IPR006143">
    <property type="entry name" value="RND_pump_MFP"/>
</dbReference>
<keyword evidence="3" id="KW-0732">Signal</keyword>
<dbReference type="AlphaFoldDB" id="A0AA51RQS0"/>
<sequence length="354" mass="39183">MTKQFTSALLSIGLLFNSSLMLAAEAPARPVKVLEVKSSDISPTFDVLGTVHSRNRVSVTAGVNGKLEFVAEPGSYVLQGDPVARIEQLPLQLQLAEQQAQLKRAQINLAYLQRELNRQKELRKQNNTSEYQLEQTQSQYELAKSDLEIAQLKLKQIDDQLSRTVILAPFSGVVTERLKRAGSDVNRSEELLQLLDTTKLEVRAFAPIRYLSQISPQSSATLVSVEDSTVQRQVAQTTVIPAADPRSQTFEIRITLPSDSHTLWASGQLIKVRVPLAQERISLSVHRDALILRRDGTYVVKVNENNQVERIKVTVGQGQGNWVNVTGSLKAGEKVVIRGGERLRGGETVVIQTS</sequence>
<dbReference type="Gene3D" id="2.40.30.170">
    <property type="match status" value="1"/>
</dbReference>
<feature type="domain" description="Multidrug resistance protein MdtA-like C-terminal permuted SH3" evidence="4">
    <location>
        <begin position="294"/>
        <end position="342"/>
    </location>
</feature>
<name>A0AA51RQS0_9GAMM</name>
<keyword evidence="2" id="KW-0175">Coiled coil</keyword>
<dbReference type="KEGG" id="plei:Q9312_11355"/>
<dbReference type="Pfam" id="PF25967">
    <property type="entry name" value="RND-MFP_C"/>
    <property type="match status" value="1"/>
</dbReference>
<dbReference type="EMBL" id="CP133548">
    <property type="protein sequence ID" value="WMS85813.1"/>
    <property type="molecule type" value="Genomic_DNA"/>
</dbReference>
<gene>
    <name evidence="5" type="ORF">Q9312_11355</name>
</gene>
<dbReference type="Gene3D" id="2.40.420.20">
    <property type="match status" value="1"/>
</dbReference>
<evidence type="ECO:0000256" key="1">
    <source>
        <dbReference type="ARBA" id="ARBA00009477"/>
    </source>
</evidence>
<dbReference type="GO" id="GO:1990281">
    <property type="term" value="C:efflux pump complex"/>
    <property type="evidence" value="ECO:0007669"/>
    <property type="project" value="TreeGrafter"/>
</dbReference>
<evidence type="ECO:0000259" key="4">
    <source>
        <dbReference type="Pfam" id="PF25967"/>
    </source>
</evidence>
<evidence type="ECO:0000256" key="3">
    <source>
        <dbReference type="SAM" id="SignalP"/>
    </source>
</evidence>
<dbReference type="SUPFAM" id="SSF111369">
    <property type="entry name" value="HlyD-like secretion proteins"/>
    <property type="match status" value="1"/>
</dbReference>
<evidence type="ECO:0000256" key="2">
    <source>
        <dbReference type="SAM" id="Coils"/>
    </source>
</evidence>
<protein>
    <submittedName>
        <fullName evidence="5">Efflux RND transporter periplasmic adaptor subunit</fullName>
    </submittedName>
</protein>
<proteinExistence type="inferred from homology"/>